<dbReference type="KEGG" id="crq:GCK72_011941"/>
<reference evidence="1" key="1">
    <citation type="submission" date="2017-08" db="EMBL/GenBank/DDBJ databases">
        <authorList>
            <person name="de Groot N.N."/>
        </authorList>
    </citation>
    <scope>NUCLEOTIDE SEQUENCE [LARGE SCALE GENOMIC DNA]</scope>
    <source>
        <strain evidence="1">PX439</strain>
    </source>
</reference>
<feature type="non-terminal residue" evidence="1">
    <location>
        <position position="1"/>
    </location>
</feature>
<sequence>MDSPPAKKFAGGSRSPIENHSNAEEATRKENIPPVATKKSGSVFKKYENYLEEKAKTIHLPTAEESKLTPRFLFDDSVLIVHMCHPCRAVNRALPAIQVDGEYQEMALRLCNICCSTLKAMKTSKFFKHDLPCVKRNSAEK</sequence>
<keyword evidence="2" id="KW-1185">Reference proteome</keyword>
<proteinExistence type="predicted"/>
<name>A0A260ZSD2_CAERE</name>
<evidence type="ECO:0000313" key="2">
    <source>
        <dbReference type="Proteomes" id="UP000216624"/>
    </source>
</evidence>
<dbReference type="eggNOG" id="ENOG502TK5W">
    <property type="taxonomic scope" value="Eukaryota"/>
</dbReference>
<organism evidence="1 2">
    <name type="scientific">Caenorhabditis remanei</name>
    <name type="common">Caenorhabditis vulgaris</name>
    <dbReference type="NCBI Taxonomy" id="31234"/>
    <lineage>
        <taxon>Eukaryota</taxon>
        <taxon>Metazoa</taxon>
        <taxon>Ecdysozoa</taxon>
        <taxon>Nematoda</taxon>
        <taxon>Chromadorea</taxon>
        <taxon>Rhabditida</taxon>
        <taxon>Rhabditina</taxon>
        <taxon>Rhabditomorpha</taxon>
        <taxon>Rhabditoidea</taxon>
        <taxon>Rhabditidae</taxon>
        <taxon>Peloderinae</taxon>
        <taxon>Caenorhabditis</taxon>
    </lineage>
</organism>
<gene>
    <name evidence="1" type="ORF">FL82_22581</name>
</gene>
<dbReference type="OrthoDB" id="5895706at2759"/>
<evidence type="ECO:0000313" key="1">
    <source>
        <dbReference type="EMBL" id="OZF88517.1"/>
    </source>
</evidence>
<dbReference type="EMBL" id="NMWX01000051">
    <property type="protein sequence ID" value="OZF88517.1"/>
    <property type="molecule type" value="Genomic_DNA"/>
</dbReference>
<dbReference type="Proteomes" id="UP000216624">
    <property type="component" value="Unassembled WGS sequence"/>
</dbReference>
<comment type="caution">
    <text evidence="1">The sequence shown here is derived from an EMBL/GenBank/DDBJ whole genome shotgun (WGS) entry which is preliminary data.</text>
</comment>
<dbReference type="CTD" id="9816820"/>
<dbReference type="OMA" id="LCNICCS"/>
<dbReference type="HOGENOM" id="CLU_138760_2_0_1"/>
<protein>
    <submittedName>
        <fullName evidence="1">Uncharacterized protein</fullName>
    </submittedName>
</protein>
<accession>A0A260ZSD2</accession>